<dbReference type="CDD" id="cd02440">
    <property type="entry name" value="AdoMet_MTases"/>
    <property type="match status" value="1"/>
</dbReference>
<comment type="caution">
    <text evidence="5">Lacks conserved residue(s) required for the propagation of feature annotation.</text>
</comment>
<keyword evidence="3 5" id="KW-0949">S-adenosyl-L-methionine</keyword>
<dbReference type="EC" id="2.1.1.190" evidence="7"/>
<evidence type="ECO:0000313" key="7">
    <source>
        <dbReference type="EMBL" id="HIX56459.1"/>
    </source>
</evidence>
<dbReference type="Gene3D" id="2.40.50.140">
    <property type="entry name" value="Nucleic acid-binding proteins"/>
    <property type="match status" value="1"/>
</dbReference>
<dbReference type="GO" id="GO:0051536">
    <property type="term" value="F:iron-sulfur cluster binding"/>
    <property type="evidence" value="ECO:0007669"/>
    <property type="project" value="UniProtKB-KW"/>
</dbReference>
<dbReference type="EMBL" id="DXEV01000062">
    <property type="protein sequence ID" value="HIX56459.1"/>
    <property type="molecule type" value="Genomic_DNA"/>
</dbReference>
<dbReference type="SUPFAM" id="SSF53335">
    <property type="entry name" value="S-adenosyl-L-methionine-dependent methyltransferases"/>
    <property type="match status" value="1"/>
</dbReference>
<dbReference type="AlphaFoldDB" id="A0A9D1WC27"/>
<feature type="domain" description="Methyltransferase" evidence="6">
    <location>
        <begin position="370"/>
        <end position="436"/>
    </location>
</feature>
<keyword evidence="2 5" id="KW-0808">Transferase</keyword>
<evidence type="ECO:0000256" key="5">
    <source>
        <dbReference type="PROSITE-ProRule" id="PRU01024"/>
    </source>
</evidence>
<evidence type="ECO:0000256" key="3">
    <source>
        <dbReference type="ARBA" id="ARBA00022691"/>
    </source>
</evidence>
<evidence type="ECO:0000259" key="6">
    <source>
        <dbReference type="Pfam" id="PF13847"/>
    </source>
</evidence>
<dbReference type="NCBIfam" id="TIGR00479">
    <property type="entry name" value="rumA"/>
    <property type="match status" value="1"/>
</dbReference>
<reference evidence="7" key="2">
    <citation type="submission" date="2021-04" db="EMBL/GenBank/DDBJ databases">
        <authorList>
            <person name="Gilroy R."/>
        </authorList>
    </citation>
    <scope>NUCLEOTIDE SEQUENCE</scope>
    <source>
        <strain evidence="7">USASDec5-558</strain>
    </source>
</reference>
<dbReference type="Gene3D" id="3.40.50.150">
    <property type="entry name" value="Vaccinia Virus protein VP39"/>
    <property type="match status" value="2"/>
</dbReference>
<dbReference type="InterPro" id="IPR025714">
    <property type="entry name" value="Methyltranfer_dom"/>
</dbReference>
<dbReference type="Pfam" id="PF13847">
    <property type="entry name" value="Methyltransf_31"/>
    <property type="match status" value="1"/>
</dbReference>
<evidence type="ECO:0000256" key="1">
    <source>
        <dbReference type="ARBA" id="ARBA00022603"/>
    </source>
</evidence>
<evidence type="ECO:0000256" key="2">
    <source>
        <dbReference type="ARBA" id="ARBA00022679"/>
    </source>
</evidence>
<proteinExistence type="inferred from homology"/>
<feature type="active site" description="Nucleophile" evidence="5">
    <location>
        <position position="477"/>
    </location>
</feature>
<dbReference type="SUPFAM" id="SSF50249">
    <property type="entry name" value="Nucleic acid-binding proteins"/>
    <property type="match status" value="1"/>
</dbReference>
<feature type="binding site" evidence="5">
    <location>
        <position position="337"/>
    </location>
    <ligand>
        <name>S-adenosyl-L-methionine</name>
        <dbReference type="ChEBI" id="CHEBI:59789"/>
    </ligand>
</feature>
<dbReference type="PROSITE" id="PS51687">
    <property type="entry name" value="SAM_MT_RNA_M5U"/>
    <property type="match status" value="1"/>
</dbReference>
<keyword evidence="1 5" id="KW-0489">Methyltransferase</keyword>
<dbReference type="PANTHER" id="PTHR11061:SF30">
    <property type="entry name" value="TRNA (URACIL(54)-C(5))-METHYLTRANSFERASE"/>
    <property type="match status" value="1"/>
</dbReference>
<evidence type="ECO:0000313" key="8">
    <source>
        <dbReference type="Proteomes" id="UP000886829"/>
    </source>
</evidence>
<feature type="binding site" evidence="5">
    <location>
        <position position="449"/>
    </location>
    <ligand>
        <name>S-adenosyl-L-methionine</name>
        <dbReference type="ChEBI" id="CHEBI:59789"/>
    </ligand>
</feature>
<keyword evidence="4" id="KW-0408">Iron</keyword>
<comment type="similarity">
    <text evidence="5">Belongs to the class I-like SAM-binding methyltransferase superfamily. RNA M5U methyltransferase family.</text>
</comment>
<dbReference type="InterPro" id="IPR010280">
    <property type="entry name" value="U5_MeTrfase_fam"/>
</dbReference>
<sequence length="481" mass="51434">MPNTSARTCPSATSKLALNPVQNKQLEAGDHVVVTVQKQSPQGEGIAFCGDKEIYIPLGLCGEEVEVELGQPFARGSKRCPGKVLRYLKPSAQRVDAADYECKAYEQCGGCQLMHVQYKEHLRLKQSDIAAALREVEASVGRDLEIERCLHEVVPCNVRPCRFKSLRYFASDQQHQGQLELGFYAARSHELVAVESCPLEPARFATLSHSLLRCCRELQLPAYDEGAAAASAAAGAGAVTAVAADAQGQLRALLWRQGDGDEILGCLIVSGPLPDAAKQALAQWAEREKVTSFSLGYNSKAGNALFTADIELLHGKAGITKTLMGLKFNVFVPTFLQVNYEICEQLYQAAIAHCVAGHDAENSSSECSSEVALDLCCGVGTMTLALAQHFAHVVGVEIVPEAISAAADNAQLNGITNTRFIAADLKQVLPRLLKEQKQQGKQVRAIIADPARVGLGAANVKALAAVAGPCKLSLIFCALPA</sequence>
<keyword evidence="4" id="KW-0479">Metal-binding</keyword>
<dbReference type="GO" id="GO:0070041">
    <property type="term" value="F:rRNA (uridine-C5-)-methyltransferase activity"/>
    <property type="evidence" value="ECO:0007669"/>
    <property type="project" value="TreeGrafter"/>
</dbReference>
<evidence type="ECO:0000256" key="4">
    <source>
        <dbReference type="ARBA" id="ARBA00023014"/>
    </source>
</evidence>
<dbReference type="Gene3D" id="2.40.50.1070">
    <property type="match status" value="1"/>
</dbReference>
<gene>
    <name evidence="7" type="primary">rlmD</name>
    <name evidence="7" type="ORF">H9850_03190</name>
</gene>
<protein>
    <submittedName>
        <fullName evidence="7">23S rRNA (Uracil(1939)-C(5))-methyltransferase RlmD</fullName>
        <ecNumber evidence="7">2.1.1.190</ecNumber>
    </submittedName>
</protein>
<dbReference type="InterPro" id="IPR012340">
    <property type="entry name" value="NA-bd_OB-fold"/>
</dbReference>
<reference evidence="7" key="1">
    <citation type="journal article" date="2021" name="PeerJ">
        <title>Extensive microbial diversity within the chicken gut microbiome revealed by metagenomics and culture.</title>
        <authorList>
            <person name="Gilroy R."/>
            <person name="Ravi A."/>
            <person name="Getino M."/>
            <person name="Pursley I."/>
            <person name="Horton D.L."/>
            <person name="Alikhan N.F."/>
            <person name="Baker D."/>
            <person name="Gharbi K."/>
            <person name="Hall N."/>
            <person name="Watson M."/>
            <person name="Adriaenssens E.M."/>
            <person name="Foster-Nyarko E."/>
            <person name="Jarju S."/>
            <person name="Secka A."/>
            <person name="Antonio M."/>
            <person name="Oren A."/>
            <person name="Chaudhuri R.R."/>
            <person name="La Ragione R."/>
            <person name="Hildebrand F."/>
            <person name="Pallen M.J."/>
        </authorList>
    </citation>
    <scope>NUCLEOTIDE SEQUENCE</scope>
    <source>
        <strain evidence="7">USASDec5-558</strain>
    </source>
</reference>
<comment type="caution">
    <text evidence="7">The sequence shown here is derived from an EMBL/GenBank/DDBJ whole genome shotgun (WGS) entry which is preliminary data.</text>
</comment>
<dbReference type="InterPro" id="IPR029063">
    <property type="entry name" value="SAM-dependent_MTases_sf"/>
</dbReference>
<accession>A0A9D1WC27</accession>
<keyword evidence="4" id="KW-0411">Iron-sulfur</keyword>
<organism evidence="7 8">
    <name type="scientific">Candidatus Anaerobiospirillum pullistercoris</name>
    <dbReference type="NCBI Taxonomy" id="2838452"/>
    <lineage>
        <taxon>Bacteria</taxon>
        <taxon>Pseudomonadati</taxon>
        <taxon>Pseudomonadota</taxon>
        <taxon>Gammaproteobacteria</taxon>
        <taxon>Aeromonadales</taxon>
        <taxon>Succinivibrionaceae</taxon>
        <taxon>Anaerobiospirillum</taxon>
    </lineage>
</organism>
<dbReference type="Proteomes" id="UP000886829">
    <property type="component" value="Unassembled WGS sequence"/>
</dbReference>
<name>A0A9D1WC27_9GAMM</name>
<dbReference type="GO" id="GO:0070475">
    <property type="term" value="P:rRNA base methylation"/>
    <property type="evidence" value="ECO:0007669"/>
    <property type="project" value="TreeGrafter"/>
</dbReference>
<feature type="binding site" evidence="5">
    <location>
        <position position="397"/>
    </location>
    <ligand>
        <name>S-adenosyl-L-methionine</name>
        <dbReference type="ChEBI" id="CHEBI:59789"/>
    </ligand>
</feature>
<dbReference type="PANTHER" id="PTHR11061">
    <property type="entry name" value="RNA M5U METHYLTRANSFERASE"/>
    <property type="match status" value="1"/>
</dbReference>